<comment type="caution">
    <text evidence="1">The sequence shown here is derived from an EMBL/GenBank/DDBJ whole genome shotgun (WGS) entry which is preliminary data.</text>
</comment>
<reference evidence="1 2" key="1">
    <citation type="submission" date="2020-08" db="EMBL/GenBank/DDBJ databases">
        <title>Putative novel bacterial strains isolated from necrotic wheat leaf tissues caused by Xanthomonas translucens.</title>
        <authorList>
            <person name="Tambong J.T."/>
        </authorList>
    </citation>
    <scope>NUCLEOTIDE SEQUENCE [LARGE SCALE GENOMIC DNA]</scope>
    <source>
        <strain evidence="2">DOAB 1063</strain>
    </source>
</reference>
<organism evidence="1 2">
    <name type="scientific">Sphingomonas albertensis</name>
    <dbReference type="NCBI Taxonomy" id="2762591"/>
    <lineage>
        <taxon>Bacteria</taxon>
        <taxon>Pseudomonadati</taxon>
        <taxon>Pseudomonadota</taxon>
        <taxon>Alphaproteobacteria</taxon>
        <taxon>Sphingomonadales</taxon>
        <taxon>Sphingomonadaceae</taxon>
        <taxon>Sphingomonas</taxon>
    </lineage>
</organism>
<sequence length="47" mass="5135">MTDVVFTVAASADFDRRADRLAADLAAYRKRCDAALAALPARTQEHI</sequence>
<protein>
    <submittedName>
        <fullName evidence="1">Uncharacterized protein</fullName>
    </submittedName>
</protein>
<dbReference type="EMBL" id="JACONT010000048">
    <property type="protein sequence ID" value="MBC3943334.1"/>
    <property type="molecule type" value="Genomic_DNA"/>
</dbReference>
<name>A0ABR7ASA9_9SPHN</name>
<evidence type="ECO:0000313" key="1">
    <source>
        <dbReference type="EMBL" id="MBC3943334.1"/>
    </source>
</evidence>
<dbReference type="Proteomes" id="UP000597613">
    <property type="component" value="Unassembled WGS sequence"/>
</dbReference>
<accession>A0ABR7ASA9</accession>
<keyword evidence="2" id="KW-1185">Reference proteome</keyword>
<proteinExistence type="predicted"/>
<gene>
    <name evidence="1" type="ORF">H8S47_16775</name>
</gene>
<evidence type="ECO:0000313" key="2">
    <source>
        <dbReference type="Proteomes" id="UP000597613"/>
    </source>
</evidence>